<proteinExistence type="inferred from homology"/>
<name>A0A183MN98_9TREM</name>
<feature type="domain" description="RING-type" evidence="11">
    <location>
        <begin position="174"/>
        <end position="285"/>
    </location>
</feature>
<protein>
    <recommendedName>
        <fullName evidence="3">RBR-type E3 ubiquitin transferase</fullName>
        <ecNumber evidence="3">2.3.2.31</ecNumber>
    </recommendedName>
</protein>
<evidence type="ECO:0000256" key="10">
    <source>
        <dbReference type="SAM" id="MobiDB-lite"/>
    </source>
</evidence>
<evidence type="ECO:0000313" key="13">
    <source>
        <dbReference type="Proteomes" id="UP000277204"/>
    </source>
</evidence>
<keyword evidence="9" id="KW-0862">Zinc</keyword>
<dbReference type="AlphaFoldDB" id="A0A183MN98"/>
<evidence type="ECO:0000256" key="7">
    <source>
        <dbReference type="ARBA" id="ARBA00022771"/>
    </source>
</evidence>
<evidence type="ECO:0000256" key="1">
    <source>
        <dbReference type="ARBA" id="ARBA00001798"/>
    </source>
</evidence>
<gene>
    <name evidence="12" type="ORF">SMRZ_LOCUS17523</name>
</gene>
<dbReference type="FunFam" id="3.30.40.10:FF:000019">
    <property type="entry name" value="RBR-type E3 ubiquitin transferase"/>
    <property type="match status" value="1"/>
</dbReference>
<evidence type="ECO:0000256" key="4">
    <source>
        <dbReference type="ARBA" id="ARBA00022679"/>
    </source>
</evidence>
<keyword evidence="5" id="KW-0479">Metal-binding</keyword>
<dbReference type="InterPro" id="IPR013083">
    <property type="entry name" value="Znf_RING/FYVE/PHD"/>
</dbReference>
<evidence type="ECO:0000256" key="6">
    <source>
        <dbReference type="ARBA" id="ARBA00022737"/>
    </source>
</evidence>
<keyword evidence="4" id="KW-0808">Transferase</keyword>
<keyword evidence="7" id="KW-0863">Zinc-finger</keyword>
<accession>A0A183MN98</accession>
<evidence type="ECO:0000259" key="11">
    <source>
        <dbReference type="PROSITE" id="PS51873"/>
    </source>
</evidence>
<feature type="region of interest" description="Disordered" evidence="10">
    <location>
        <begin position="129"/>
        <end position="155"/>
    </location>
</feature>
<dbReference type="Gene3D" id="3.30.40.10">
    <property type="entry name" value="Zinc/RING finger domain, C3HC4 (zinc finger)"/>
    <property type="match status" value="1"/>
</dbReference>
<sequence length="285" mass="32261">MEEENNDQSYDSDESDDYNYMEPEYDMEGERNVTLDFVIYAFTSASDPPCSSMILRSFLLPFLIIYRVLFFIRYNPLDSCCEICYTVPSNKTDNPVNIFNESDLQLLHSPTPSKQGNSKNCTSSFPSDITPFSSSHSSSSSSSPTTATAAATTTTTNNNNNNIYNTVLDVWSDNPHDKSCDFLTSIKMNGLYGLSCGHRFCPDCWRSYLTIKIEEGSSIEIKCMSVGCNVLVIEDFLLTLLKNPTIKDKYLNLLFQRMVEVRHFIILFLTVNMIPGRVRVDLSDL</sequence>
<evidence type="ECO:0000256" key="2">
    <source>
        <dbReference type="ARBA" id="ARBA00005884"/>
    </source>
</evidence>
<dbReference type="SUPFAM" id="SSF57850">
    <property type="entry name" value="RING/U-box"/>
    <property type="match status" value="1"/>
</dbReference>
<evidence type="ECO:0000256" key="3">
    <source>
        <dbReference type="ARBA" id="ARBA00012251"/>
    </source>
</evidence>
<dbReference type="CDD" id="cd16773">
    <property type="entry name" value="RING-HC_RBR_TRIAD1"/>
    <property type="match status" value="1"/>
</dbReference>
<evidence type="ECO:0000313" key="12">
    <source>
        <dbReference type="EMBL" id="VDP24058.1"/>
    </source>
</evidence>
<keyword evidence="13" id="KW-1185">Reference proteome</keyword>
<dbReference type="GO" id="GO:0008270">
    <property type="term" value="F:zinc ion binding"/>
    <property type="evidence" value="ECO:0007669"/>
    <property type="project" value="UniProtKB-KW"/>
</dbReference>
<keyword evidence="8" id="KW-0833">Ubl conjugation pathway</keyword>
<evidence type="ECO:0000256" key="5">
    <source>
        <dbReference type="ARBA" id="ARBA00022723"/>
    </source>
</evidence>
<dbReference type="InterPro" id="IPR044066">
    <property type="entry name" value="TRIAD_supradom"/>
</dbReference>
<keyword evidence="6" id="KW-0677">Repeat</keyword>
<feature type="compositionally biased region" description="Low complexity" evidence="10">
    <location>
        <begin position="133"/>
        <end position="155"/>
    </location>
</feature>
<dbReference type="EC" id="2.3.2.31" evidence="3"/>
<dbReference type="STRING" id="48269.A0A183MN98"/>
<evidence type="ECO:0000256" key="9">
    <source>
        <dbReference type="ARBA" id="ARBA00022833"/>
    </source>
</evidence>
<organism evidence="12 13">
    <name type="scientific">Schistosoma margrebowiei</name>
    <dbReference type="NCBI Taxonomy" id="48269"/>
    <lineage>
        <taxon>Eukaryota</taxon>
        <taxon>Metazoa</taxon>
        <taxon>Spiralia</taxon>
        <taxon>Lophotrochozoa</taxon>
        <taxon>Platyhelminthes</taxon>
        <taxon>Trematoda</taxon>
        <taxon>Digenea</taxon>
        <taxon>Strigeidida</taxon>
        <taxon>Schistosomatoidea</taxon>
        <taxon>Schistosomatidae</taxon>
        <taxon>Schistosoma</taxon>
    </lineage>
</organism>
<dbReference type="EMBL" id="UZAI01017394">
    <property type="protein sequence ID" value="VDP24058.1"/>
    <property type="molecule type" value="Genomic_DNA"/>
</dbReference>
<dbReference type="GO" id="GO:0061630">
    <property type="term" value="F:ubiquitin protein ligase activity"/>
    <property type="evidence" value="ECO:0007669"/>
    <property type="project" value="UniProtKB-EC"/>
</dbReference>
<comment type="similarity">
    <text evidence="2">Belongs to the RBR family. Ariadne subfamily.</text>
</comment>
<reference evidence="12 13" key="1">
    <citation type="submission" date="2018-11" db="EMBL/GenBank/DDBJ databases">
        <authorList>
            <consortium name="Pathogen Informatics"/>
        </authorList>
    </citation>
    <scope>NUCLEOTIDE SEQUENCE [LARGE SCALE GENOMIC DNA]</scope>
    <source>
        <strain evidence="12 13">Zambia</strain>
    </source>
</reference>
<dbReference type="Proteomes" id="UP000277204">
    <property type="component" value="Unassembled WGS sequence"/>
</dbReference>
<evidence type="ECO:0000256" key="8">
    <source>
        <dbReference type="ARBA" id="ARBA00022786"/>
    </source>
</evidence>
<dbReference type="PROSITE" id="PS51873">
    <property type="entry name" value="TRIAD"/>
    <property type="match status" value="1"/>
</dbReference>
<comment type="catalytic activity">
    <reaction evidence="1">
        <text>[E2 ubiquitin-conjugating enzyme]-S-ubiquitinyl-L-cysteine + [acceptor protein]-L-lysine = [E2 ubiquitin-conjugating enzyme]-L-cysteine + [acceptor protein]-N(6)-ubiquitinyl-L-lysine.</text>
        <dbReference type="EC" id="2.3.2.31"/>
    </reaction>
</comment>